<sequence>MPDVSARSLVLIIQAVDREITRLMSLPDDAITPAEERQLVDVESLAHELEEAYASVTRGQTNLPAYEHLVTHRDAGPDPD</sequence>
<evidence type="ECO:0000313" key="1">
    <source>
        <dbReference type="EMBL" id="MBP1474531.1"/>
    </source>
</evidence>
<proteinExistence type="predicted"/>
<accession>A0ABS4DNA0</accession>
<dbReference type="InterPro" id="IPR053756">
    <property type="entry name" value="Toxin_immunity_effector"/>
</dbReference>
<name>A0ABS4DNA0_9GAMM</name>
<gene>
    <name evidence="1" type="ORF">J7I44_09465</name>
</gene>
<evidence type="ECO:0000313" key="2">
    <source>
        <dbReference type="Proteomes" id="UP000823790"/>
    </source>
</evidence>
<dbReference type="Gene3D" id="1.10.287.2500">
    <property type="match status" value="1"/>
</dbReference>
<comment type="caution">
    <text evidence="1">The sequence shown here is derived from an EMBL/GenBank/DDBJ whole genome shotgun (WGS) entry which is preliminary data.</text>
</comment>
<dbReference type="EMBL" id="JAGJRS010000018">
    <property type="protein sequence ID" value="MBP1474531.1"/>
    <property type="molecule type" value="Genomic_DNA"/>
</dbReference>
<dbReference type="Proteomes" id="UP000823790">
    <property type="component" value="Unassembled WGS sequence"/>
</dbReference>
<keyword evidence="2" id="KW-1185">Reference proteome</keyword>
<reference evidence="1 2" key="1">
    <citation type="submission" date="2021-04" db="EMBL/GenBank/DDBJ databases">
        <authorList>
            <person name="Huq M.A."/>
        </authorList>
    </citation>
    <scope>NUCLEOTIDE SEQUENCE [LARGE SCALE GENOMIC DNA]</scope>
    <source>
        <strain evidence="1 2">MAH-13</strain>
    </source>
</reference>
<protein>
    <submittedName>
        <fullName evidence="1">Uncharacterized protein</fullName>
    </submittedName>
</protein>
<organism evidence="1 2">
    <name type="scientific">Frateuria flava</name>
    <dbReference type="NCBI Taxonomy" id="2821489"/>
    <lineage>
        <taxon>Bacteria</taxon>
        <taxon>Pseudomonadati</taxon>
        <taxon>Pseudomonadota</taxon>
        <taxon>Gammaproteobacteria</taxon>
        <taxon>Lysobacterales</taxon>
        <taxon>Rhodanobacteraceae</taxon>
        <taxon>Frateuria</taxon>
    </lineage>
</organism>
<dbReference type="RefSeq" id="WP_209619469.1">
    <property type="nucleotide sequence ID" value="NZ_JAGJRS010000018.1"/>
</dbReference>